<reference evidence="3" key="1">
    <citation type="journal article" date="2023" name="Nat. Commun.">
        <title>Diploid and tetraploid genomes of Acorus and the evolution of monocots.</title>
        <authorList>
            <person name="Ma L."/>
            <person name="Liu K.W."/>
            <person name="Li Z."/>
            <person name="Hsiao Y.Y."/>
            <person name="Qi Y."/>
            <person name="Fu T."/>
            <person name="Tang G.D."/>
            <person name="Zhang D."/>
            <person name="Sun W.H."/>
            <person name="Liu D.K."/>
            <person name="Li Y."/>
            <person name="Chen G.Z."/>
            <person name="Liu X.D."/>
            <person name="Liao X.Y."/>
            <person name="Jiang Y.T."/>
            <person name="Yu X."/>
            <person name="Hao Y."/>
            <person name="Huang J."/>
            <person name="Zhao X.W."/>
            <person name="Ke S."/>
            <person name="Chen Y.Y."/>
            <person name="Wu W.L."/>
            <person name="Hsu J.L."/>
            <person name="Lin Y.F."/>
            <person name="Huang M.D."/>
            <person name="Li C.Y."/>
            <person name="Huang L."/>
            <person name="Wang Z.W."/>
            <person name="Zhao X."/>
            <person name="Zhong W.Y."/>
            <person name="Peng D.H."/>
            <person name="Ahmad S."/>
            <person name="Lan S."/>
            <person name="Zhang J.S."/>
            <person name="Tsai W.C."/>
            <person name="Van de Peer Y."/>
            <person name="Liu Z.J."/>
        </authorList>
    </citation>
    <scope>NUCLEOTIDE SEQUENCE</scope>
    <source>
        <strain evidence="3">CP</strain>
    </source>
</reference>
<reference evidence="3" key="2">
    <citation type="submission" date="2023-06" db="EMBL/GenBank/DDBJ databases">
        <authorList>
            <person name="Ma L."/>
            <person name="Liu K.-W."/>
            <person name="Li Z."/>
            <person name="Hsiao Y.-Y."/>
            <person name="Qi Y."/>
            <person name="Fu T."/>
            <person name="Tang G."/>
            <person name="Zhang D."/>
            <person name="Sun W.-H."/>
            <person name="Liu D.-K."/>
            <person name="Li Y."/>
            <person name="Chen G.-Z."/>
            <person name="Liu X.-D."/>
            <person name="Liao X.-Y."/>
            <person name="Jiang Y.-T."/>
            <person name="Yu X."/>
            <person name="Hao Y."/>
            <person name="Huang J."/>
            <person name="Zhao X.-W."/>
            <person name="Ke S."/>
            <person name="Chen Y.-Y."/>
            <person name="Wu W.-L."/>
            <person name="Hsu J.-L."/>
            <person name="Lin Y.-F."/>
            <person name="Huang M.-D."/>
            <person name="Li C.-Y."/>
            <person name="Huang L."/>
            <person name="Wang Z.-W."/>
            <person name="Zhao X."/>
            <person name="Zhong W.-Y."/>
            <person name="Peng D.-H."/>
            <person name="Ahmad S."/>
            <person name="Lan S."/>
            <person name="Zhang J.-S."/>
            <person name="Tsai W.-C."/>
            <person name="Van De Peer Y."/>
            <person name="Liu Z.-J."/>
        </authorList>
    </citation>
    <scope>NUCLEOTIDE SEQUENCE</scope>
    <source>
        <strain evidence="3">CP</strain>
        <tissue evidence="3">Leaves</tissue>
    </source>
</reference>
<dbReference type="EMBL" id="JAUJYO010000003">
    <property type="protein sequence ID" value="KAK1321152.1"/>
    <property type="molecule type" value="Genomic_DNA"/>
</dbReference>
<dbReference type="AlphaFoldDB" id="A0AAV9F687"/>
<name>A0AAV9F687_ACOCL</name>
<accession>A0AAV9F687</accession>
<organism evidence="3 4">
    <name type="scientific">Acorus calamus</name>
    <name type="common">Sweet flag</name>
    <dbReference type="NCBI Taxonomy" id="4465"/>
    <lineage>
        <taxon>Eukaryota</taxon>
        <taxon>Viridiplantae</taxon>
        <taxon>Streptophyta</taxon>
        <taxon>Embryophyta</taxon>
        <taxon>Tracheophyta</taxon>
        <taxon>Spermatophyta</taxon>
        <taxon>Magnoliopsida</taxon>
        <taxon>Liliopsida</taxon>
        <taxon>Acoraceae</taxon>
        <taxon>Acorus</taxon>
    </lineage>
</organism>
<sequence>MLPSKSQCQSQVDHASSYVLPAETTLSDGPTHPMKQPSSEDEIFPPPYLFDSPRLASEMRLPNIDTPLEIVLSSTAPETLVASQATRVKKGSGKRDTINIWTDPWLHGFGLQHYLQGSTLLCWGPPREVLLNTLIQDGKWHKPHRWPSENDELWNDIAELEVGGGGRDILVWTGSKTGKISCSSAWENIRKKRPSTPWTRALWNPIQPPRRSFLCWQAALDRLPTLQRLFSRQLVQNNTCSLCSSGLESTSDTLAFTRIRPEQFNDEFLEH</sequence>
<dbReference type="Pfam" id="PF13966">
    <property type="entry name" value="zf-RVT"/>
    <property type="match status" value="1"/>
</dbReference>
<dbReference type="InterPro" id="IPR026960">
    <property type="entry name" value="RVT-Znf"/>
</dbReference>
<evidence type="ECO:0000313" key="3">
    <source>
        <dbReference type="EMBL" id="KAK1321152.1"/>
    </source>
</evidence>
<feature type="region of interest" description="Disordered" evidence="1">
    <location>
        <begin position="23"/>
        <end position="43"/>
    </location>
</feature>
<gene>
    <name evidence="3" type="ORF">QJS10_CPA03g00790</name>
</gene>
<feature type="domain" description="Reverse transcriptase zinc-binding" evidence="2">
    <location>
        <begin position="181"/>
        <end position="251"/>
    </location>
</feature>
<proteinExistence type="predicted"/>
<keyword evidence="4" id="KW-1185">Reference proteome</keyword>
<protein>
    <recommendedName>
        <fullName evidence="2">Reverse transcriptase zinc-binding domain-containing protein</fullName>
    </recommendedName>
</protein>
<dbReference type="Proteomes" id="UP001180020">
    <property type="component" value="Unassembled WGS sequence"/>
</dbReference>
<evidence type="ECO:0000313" key="4">
    <source>
        <dbReference type="Proteomes" id="UP001180020"/>
    </source>
</evidence>
<evidence type="ECO:0000256" key="1">
    <source>
        <dbReference type="SAM" id="MobiDB-lite"/>
    </source>
</evidence>
<evidence type="ECO:0000259" key="2">
    <source>
        <dbReference type="Pfam" id="PF13966"/>
    </source>
</evidence>
<comment type="caution">
    <text evidence="3">The sequence shown here is derived from an EMBL/GenBank/DDBJ whole genome shotgun (WGS) entry which is preliminary data.</text>
</comment>